<dbReference type="SUPFAM" id="SSF52743">
    <property type="entry name" value="Subtilisin-like"/>
    <property type="match status" value="1"/>
</dbReference>
<comment type="similarity">
    <text evidence="1 5">Belongs to the peptidase S8 family.</text>
</comment>
<dbReference type="PROSITE" id="PS00137">
    <property type="entry name" value="SUBTILASE_HIS"/>
    <property type="match status" value="1"/>
</dbReference>
<sequence length="464" mass="46704">MRKVTTVQRKRDRRRPSPRAAGRAALALVAAAASLLSVPGLAPPAAATPCRTQVVEDDLGENTGPHRLIGQLGLRQAWDLSTGEDVLVGVVDSGVDARHPDLADGAVVRGSEFTTVATEREARRGTPPPEQDCSGHGTAVAGLIAARRAAGDRMTGVAPAAAVYPVRLDGAVDQVPPETIAAAIDDAVAAGVDVLNLSFGRPVDDPPVREAVARALASDVVVVAAAGNEGDQGPAGGLMYPAAYDGVLAVGAVTDDGQPMESSNTGDWVDLAAYGEALTVVAPEGSGYRVESGNSFAAAQVSGVAALVRARFPELAAQEVARRLTETASPVGGGPNEATGAGIVDPFGALTYLGPSEAAGPEPGAEAGAAGAVAVRPVPPDEPLVGAATATALAWSGALLLAVALSLLGVPAVRRATARGWRAWPGPEDRRSAPAGPRRAAPSLRWLDGGDDATTTTPRGGNGD</sequence>
<evidence type="ECO:0000256" key="7">
    <source>
        <dbReference type="SAM" id="Phobius"/>
    </source>
</evidence>
<evidence type="ECO:0000256" key="3">
    <source>
        <dbReference type="ARBA" id="ARBA00022801"/>
    </source>
</evidence>
<proteinExistence type="inferred from homology"/>
<dbReference type="PRINTS" id="PR00723">
    <property type="entry name" value="SUBTILISIN"/>
</dbReference>
<dbReference type="PANTHER" id="PTHR43806:SF11">
    <property type="entry name" value="CEREVISIN-RELATED"/>
    <property type="match status" value="1"/>
</dbReference>
<dbReference type="PANTHER" id="PTHR43806">
    <property type="entry name" value="PEPTIDASE S8"/>
    <property type="match status" value="1"/>
</dbReference>
<evidence type="ECO:0000256" key="4">
    <source>
        <dbReference type="ARBA" id="ARBA00022825"/>
    </source>
</evidence>
<feature type="region of interest" description="Disordered" evidence="6">
    <location>
        <begin position="423"/>
        <end position="464"/>
    </location>
</feature>
<feature type="domain" description="Peptidase S8/S53" evidence="9">
    <location>
        <begin position="83"/>
        <end position="342"/>
    </location>
</feature>
<keyword evidence="7" id="KW-0812">Transmembrane</keyword>
<evidence type="ECO:0000256" key="6">
    <source>
        <dbReference type="SAM" id="MobiDB-lite"/>
    </source>
</evidence>
<evidence type="ECO:0000256" key="1">
    <source>
        <dbReference type="ARBA" id="ARBA00011073"/>
    </source>
</evidence>
<evidence type="ECO:0000313" key="11">
    <source>
        <dbReference type="Proteomes" id="UP001183420"/>
    </source>
</evidence>
<comment type="caution">
    <text evidence="10">The sequence shown here is derived from an EMBL/GenBank/DDBJ whole genome shotgun (WGS) entry which is preliminary data.</text>
</comment>
<feature type="region of interest" description="Disordered" evidence="6">
    <location>
        <begin position="117"/>
        <end position="136"/>
    </location>
</feature>
<dbReference type="Gene3D" id="3.40.50.200">
    <property type="entry name" value="Peptidase S8/S53 domain"/>
    <property type="match status" value="1"/>
</dbReference>
<feature type="compositionally biased region" description="Basic residues" evidence="6">
    <location>
        <begin position="1"/>
        <end position="17"/>
    </location>
</feature>
<feature type="transmembrane region" description="Helical" evidence="7">
    <location>
        <begin position="392"/>
        <end position="413"/>
    </location>
</feature>
<dbReference type="InterPro" id="IPR036852">
    <property type="entry name" value="Peptidase_S8/S53_dom_sf"/>
</dbReference>
<feature type="chain" id="PRO_5046355392" evidence="8">
    <location>
        <begin position="43"/>
        <end position="464"/>
    </location>
</feature>
<keyword evidence="11" id="KW-1185">Reference proteome</keyword>
<dbReference type="PROSITE" id="PS00136">
    <property type="entry name" value="SUBTILASE_ASP"/>
    <property type="match status" value="1"/>
</dbReference>
<keyword evidence="3 5" id="KW-0378">Hydrolase</keyword>
<keyword evidence="4 5" id="KW-0720">Serine protease</keyword>
<evidence type="ECO:0000256" key="2">
    <source>
        <dbReference type="ARBA" id="ARBA00022670"/>
    </source>
</evidence>
<protein>
    <submittedName>
        <fullName evidence="10">S8 family serine peptidase</fullName>
    </submittedName>
</protein>
<evidence type="ECO:0000256" key="5">
    <source>
        <dbReference type="PROSITE-ProRule" id="PRU01240"/>
    </source>
</evidence>
<keyword evidence="8" id="KW-0732">Signal</keyword>
<dbReference type="InterPro" id="IPR023827">
    <property type="entry name" value="Peptidase_S8_Asp-AS"/>
</dbReference>
<dbReference type="PROSITE" id="PS51892">
    <property type="entry name" value="SUBTILASE"/>
    <property type="match status" value="1"/>
</dbReference>
<dbReference type="InterPro" id="IPR022398">
    <property type="entry name" value="Peptidase_S8_His-AS"/>
</dbReference>
<feature type="region of interest" description="Disordered" evidence="6">
    <location>
        <begin position="1"/>
        <end position="21"/>
    </location>
</feature>
<feature type="compositionally biased region" description="Low complexity" evidence="6">
    <location>
        <begin position="433"/>
        <end position="443"/>
    </location>
</feature>
<dbReference type="InterPro" id="IPR000209">
    <property type="entry name" value="Peptidase_S8/S53_dom"/>
</dbReference>
<keyword evidence="7" id="KW-0472">Membrane</keyword>
<keyword evidence="2 5" id="KW-0645">Protease</keyword>
<feature type="active site" description="Charge relay system" evidence="5">
    <location>
        <position position="295"/>
    </location>
</feature>
<feature type="active site" description="Charge relay system" evidence="5">
    <location>
        <position position="136"/>
    </location>
</feature>
<gene>
    <name evidence="10" type="ORF">RNC47_10765</name>
</gene>
<dbReference type="InterPro" id="IPR050131">
    <property type="entry name" value="Peptidase_S8_subtilisin-like"/>
</dbReference>
<feature type="signal peptide" evidence="8">
    <location>
        <begin position="1"/>
        <end position="42"/>
    </location>
</feature>
<accession>A0ABU2LMK1</accession>
<keyword evidence="7" id="KW-1133">Transmembrane helix</keyword>
<dbReference type="RefSeq" id="WP_311597721.1">
    <property type="nucleotide sequence ID" value="NZ_JAVREM010000008.1"/>
</dbReference>
<feature type="active site" description="Charge relay system" evidence="5">
    <location>
        <position position="92"/>
    </location>
</feature>
<dbReference type="EMBL" id="JAVREM010000008">
    <property type="protein sequence ID" value="MDT0318819.1"/>
    <property type="molecule type" value="Genomic_DNA"/>
</dbReference>
<organism evidence="10 11">
    <name type="scientific">Streptomyces millisiae</name>
    <dbReference type="NCBI Taxonomy" id="3075542"/>
    <lineage>
        <taxon>Bacteria</taxon>
        <taxon>Bacillati</taxon>
        <taxon>Actinomycetota</taxon>
        <taxon>Actinomycetes</taxon>
        <taxon>Kitasatosporales</taxon>
        <taxon>Streptomycetaceae</taxon>
        <taxon>Streptomyces</taxon>
    </lineage>
</organism>
<evidence type="ECO:0000259" key="9">
    <source>
        <dbReference type="Pfam" id="PF00082"/>
    </source>
</evidence>
<reference evidence="11" key="1">
    <citation type="submission" date="2023-07" db="EMBL/GenBank/DDBJ databases">
        <title>30 novel species of actinomycetes from the DSMZ collection.</title>
        <authorList>
            <person name="Nouioui I."/>
        </authorList>
    </citation>
    <scope>NUCLEOTIDE SEQUENCE [LARGE SCALE GENOMIC DNA]</scope>
    <source>
        <strain evidence="11">DSM 44918</strain>
    </source>
</reference>
<dbReference type="Proteomes" id="UP001183420">
    <property type="component" value="Unassembled WGS sequence"/>
</dbReference>
<dbReference type="Pfam" id="PF00082">
    <property type="entry name" value="Peptidase_S8"/>
    <property type="match status" value="1"/>
</dbReference>
<feature type="compositionally biased region" description="Polar residues" evidence="6">
    <location>
        <begin position="453"/>
        <end position="464"/>
    </location>
</feature>
<dbReference type="InterPro" id="IPR015500">
    <property type="entry name" value="Peptidase_S8_subtilisin-rel"/>
</dbReference>
<evidence type="ECO:0000313" key="10">
    <source>
        <dbReference type="EMBL" id="MDT0318819.1"/>
    </source>
</evidence>
<evidence type="ECO:0000256" key="8">
    <source>
        <dbReference type="SAM" id="SignalP"/>
    </source>
</evidence>
<name>A0ABU2LMK1_9ACTN</name>